<dbReference type="EMBL" id="JBJUIK010000002">
    <property type="protein sequence ID" value="KAL3534887.1"/>
    <property type="molecule type" value="Genomic_DNA"/>
</dbReference>
<comment type="caution">
    <text evidence="1">The sequence shown here is derived from an EMBL/GenBank/DDBJ whole genome shotgun (WGS) entry which is preliminary data.</text>
</comment>
<keyword evidence="2" id="KW-1185">Reference proteome</keyword>
<gene>
    <name evidence="1" type="ORF">ACH5RR_003348</name>
</gene>
<dbReference type="AlphaFoldDB" id="A0ABD3AUJ4"/>
<dbReference type="Proteomes" id="UP001630127">
    <property type="component" value="Unassembled WGS sequence"/>
</dbReference>
<evidence type="ECO:0000313" key="1">
    <source>
        <dbReference type="EMBL" id="KAL3534887.1"/>
    </source>
</evidence>
<organism evidence="1 2">
    <name type="scientific">Cinchona calisaya</name>
    <dbReference type="NCBI Taxonomy" id="153742"/>
    <lineage>
        <taxon>Eukaryota</taxon>
        <taxon>Viridiplantae</taxon>
        <taxon>Streptophyta</taxon>
        <taxon>Embryophyta</taxon>
        <taxon>Tracheophyta</taxon>
        <taxon>Spermatophyta</taxon>
        <taxon>Magnoliopsida</taxon>
        <taxon>eudicotyledons</taxon>
        <taxon>Gunneridae</taxon>
        <taxon>Pentapetalae</taxon>
        <taxon>asterids</taxon>
        <taxon>lamiids</taxon>
        <taxon>Gentianales</taxon>
        <taxon>Rubiaceae</taxon>
        <taxon>Cinchonoideae</taxon>
        <taxon>Cinchoneae</taxon>
        <taxon>Cinchona</taxon>
    </lineage>
</organism>
<accession>A0ABD3AUJ4</accession>
<protein>
    <submittedName>
        <fullName evidence="1">Uncharacterized protein</fullName>
    </submittedName>
</protein>
<sequence length="141" mass="16167">MEPVQVYVLRTKSHDVSSNKDDEGWKLVTRKKKAISWRAHERATKIPDGKQGAMKQVNKSLKEDVSHGDHRPRLTSLFEFFPKGYFGKVNKIESSFMVTSHQEMVTGEISAQEKTDLVVHMVKGLRTWLNLSEAIQLVEED</sequence>
<evidence type="ECO:0000313" key="2">
    <source>
        <dbReference type="Proteomes" id="UP001630127"/>
    </source>
</evidence>
<reference evidence="1 2" key="1">
    <citation type="submission" date="2024-11" db="EMBL/GenBank/DDBJ databases">
        <title>A near-complete genome assembly of Cinchona calisaya.</title>
        <authorList>
            <person name="Lian D.C."/>
            <person name="Zhao X.W."/>
            <person name="Wei L."/>
        </authorList>
    </citation>
    <scope>NUCLEOTIDE SEQUENCE [LARGE SCALE GENOMIC DNA]</scope>
    <source>
        <tissue evidence="1">Nenye</tissue>
    </source>
</reference>
<proteinExistence type="predicted"/>
<name>A0ABD3AUJ4_9GENT</name>